<sequence length="232" mass="25666">MPTDPDLTLRPADGSDADLVAEVHLASRRAAPMPPGVHTDDDVRHWLAGRLTQDTVWLAERAGDPVGYARFTDTWLDDLYVVPTAARRGVGSALLDLVKAHRSAGFCLWVFEMNTPARAFYRRHGLVELERTDGSANEERAPDLRLAWPGHDPVAFFRGLIDEVDTDLGDLLNRRAALTRAVQDHKPSTNRDPAREREIVEALALRAPTLGEERLTRIVHAIITESLEASAG</sequence>
<dbReference type="AlphaFoldDB" id="A0A6G6WC32"/>
<gene>
    <name evidence="5" type="ORF">G5V58_07250</name>
</gene>
<dbReference type="PANTHER" id="PTHR43877:SF1">
    <property type="entry name" value="ACETYLTRANSFERASE"/>
    <property type="match status" value="1"/>
</dbReference>
<dbReference type="InterPro" id="IPR036263">
    <property type="entry name" value="Chorismate_II_sf"/>
</dbReference>
<organism evidence="5 6">
    <name type="scientific">Nocardioides anomalus</name>
    <dbReference type="NCBI Taxonomy" id="2712223"/>
    <lineage>
        <taxon>Bacteria</taxon>
        <taxon>Bacillati</taxon>
        <taxon>Actinomycetota</taxon>
        <taxon>Actinomycetes</taxon>
        <taxon>Propionibacteriales</taxon>
        <taxon>Nocardioidaceae</taxon>
        <taxon>Nocardioides</taxon>
    </lineage>
</organism>
<dbReference type="SMART" id="SM00830">
    <property type="entry name" value="CM_2"/>
    <property type="match status" value="1"/>
</dbReference>
<keyword evidence="1 5" id="KW-0808">Transferase</keyword>
<dbReference type="Pfam" id="PF01817">
    <property type="entry name" value="CM_2"/>
    <property type="match status" value="1"/>
</dbReference>
<dbReference type="Gene3D" id="1.20.59.10">
    <property type="entry name" value="Chorismate mutase"/>
    <property type="match status" value="1"/>
</dbReference>
<evidence type="ECO:0000256" key="1">
    <source>
        <dbReference type="ARBA" id="ARBA00022679"/>
    </source>
</evidence>
<dbReference type="PROSITE" id="PS51168">
    <property type="entry name" value="CHORISMATE_MUT_2"/>
    <property type="match status" value="1"/>
</dbReference>
<evidence type="ECO:0000256" key="2">
    <source>
        <dbReference type="ARBA" id="ARBA00023315"/>
    </source>
</evidence>
<dbReference type="RefSeq" id="WP_165230433.1">
    <property type="nucleotide sequence ID" value="NZ_CP049257.1"/>
</dbReference>
<dbReference type="PROSITE" id="PS51186">
    <property type="entry name" value="GNAT"/>
    <property type="match status" value="1"/>
</dbReference>
<evidence type="ECO:0000313" key="6">
    <source>
        <dbReference type="Proteomes" id="UP000502996"/>
    </source>
</evidence>
<feature type="domain" description="Chorismate mutase" evidence="3">
    <location>
        <begin position="148"/>
        <end position="232"/>
    </location>
</feature>
<keyword evidence="2" id="KW-0012">Acyltransferase</keyword>
<evidence type="ECO:0000313" key="5">
    <source>
        <dbReference type="EMBL" id="QIG42600.1"/>
    </source>
</evidence>
<dbReference type="Pfam" id="PF13508">
    <property type="entry name" value="Acetyltransf_7"/>
    <property type="match status" value="1"/>
</dbReference>
<dbReference type="Gene3D" id="3.40.630.30">
    <property type="match status" value="1"/>
</dbReference>
<dbReference type="InterPro" id="IPR036979">
    <property type="entry name" value="CM_dom_sf"/>
</dbReference>
<feature type="domain" description="N-acetyltransferase" evidence="4">
    <location>
        <begin position="7"/>
        <end position="149"/>
    </location>
</feature>
<dbReference type="CDD" id="cd04301">
    <property type="entry name" value="NAT_SF"/>
    <property type="match status" value="1"/>
</dbReference>
<reference evidence="5 6" key="1">
    <citation type="submission" date="2020-02" db="EMBL/GenBank/DDBJ databases">
        <title>Full genome sequence of Nocardioides sp. R-3366.</title>
        <authorList>
            <person name="Im W.-T."/>
        </authorList>
    </citation>
    <scope>NUCLEOTIDE SEQUENCE [LARGE SCALE GENOMIC DNA]</scope>
    <source>
        <strain evidence="5 6">R-3366</strain>
    </source>
</reference>
<dbReference type="InterPro" id="IPR000182">
    <property type="entry name" value="GNAT_dom"/>
</dbReference>
<dbReference type="GO" id="GO:0016747">
    <property type="term" value="F:acyltransferase activity, transferring groups other than amino-acyl groups"/>
    <property type="evidence" value="ECO:0007669"/>
    <property type="project" value="InterPro"/>
</dbReference>
<evidence type="ECO:0000259" key="4">
    <source>
        <dbReference type="PROSITE" id="PS51186"/>
    </source>
</evidence>
<dbReference type="InterPro" id="IPR016181">
    <property type="entry name" value="Acyl_CoA_acyltransferase"/>
</dbReference>
<accession>A0A6G6WC32</accession>
<proteinExistence type="predicted"/>
<dbReference type="InterPro" id="IPR002701">
    <property type="entry name" value="CM_II_prokaryot"/>
</dbReference>
<dbReference type="GO" id="GO:0004106">
    <property type="term" value="F:chorismate mutase activity"/>
    <property type="evidence" value="ECO:0007669"/>
    <property type="project" value="InterPro"/>
</dbReference>
<dbReference type="KEGG" id="nano:G5V58_07250"/>
<dbReference type="SUPFAM" id="SSF55729">
    <property type="entry name" value="Acyl-CoA N-acyltransferases (Nat)"/>
    <property type="match status" value="1"/>
</dbReference>
<dbReference type="SUPFAM" id="SSF48600">
    <property type="entry name" value="Chorismate mutase II"/>
    <property type="match status" value="1"/>
</dbReference>
<dbReference type="PANTHER" id="PTHR43877">
    <property type="entry name" value="AMINOALKYLPHOSPHONATE N-ACETYLTRANSFERASE-RELATED-RELATED"/>
    <property type="match status" value="1"/>
</dbReference>
<keyword evidence="6" id="KW-1185">Reference proteome</keyword>
<evidence type="ECO:0000259" key="3">
    <source>
        <dbReference type="PROSITE" id="PS51168"/>
    </source>
</evidence>
<dbReference type="Proteomes" id="UP000502996">
    <property type="component" value="Chromosome"/>
</dbReference>
<dbReference type="EMBL" id="CP049257">
    <property type="protein sequence ID" value="QIG42600.1"/>
    <property type="molecule type" value="Genomic_DNA"/>
</dbReference>
<dbReference type="GO" id="GO:0046417">
    <property type="term" value="P:chorismate metabolic process"/>
    <property type="evidence" value="ECO:0007669"/>
    <property type="project" value="InterPro"/>
</dbReference>
<protein>
    <submittedName>
        <fullName evidence="5">GNAT family N-acetyltransferase</fullName>
    </submittedName>
</protein>
<name>A0A6G6WC32_9ACTN</name>
<dbReference type="InterPro" id="IPR050832">
    <property type="entry name" value="Bact_Acetyltransf"/>
</dbReference>